<dbReference type="InterPro" id="IPR038718">
    <property type="entry name" value="SNF2-like_sf"/>
</dbReference>
<dbReference type="GO" id="GO:0005634">
    <property type="term" value="C:nucleus"/>
    <property type="evidence" value="ECO:0007669"/>
    <property type="project" value="TreeGrafter"/>
</dbReference>
<dbReference type="Gene3D" id="3.40.50.10810">
    <property type="entry name" value="Tandem AAA-ATPase domain"/>
    <property type="match status" value="1"/>
</dbReference>
<keyword evidence="1" id="KW-0479">Metal-binding</keyword>
<dbReference type="GO" id="GO:0005524">
    <property type="term" value="F:ATP binding"/>
    <property type="evidence" value="ECO:0007669"/>
    <property type="project" value="UniProtKB-KW"/>
</dbReference>
<dbReference type="FunFam" id="3.40.50.300:FF:003823">
    <property type="entry name" value="SNF2 family helicase, putative"/>
    <property type="match status" value="1"/>
</dbReference>
<dbReference type="InterPro" id="IPR017907">
    <property type="entry name" value="Znf_RING_CS"/>
</dbReference>
<keyword evidence="3" id="KW-0863">Zinc-finger</keyword>
<dbReference type="GO" id="GO:0004386">
    <property type="term" value="F:helicase activity"/>
    <property type="evidence" value="ECO:0007669"/>
    <property type="project" value="UniProtKB-KW"/>
</dbReference>
<feature type="domain" description="Helicase C-terminal" evidence="10">
    <location>
        <begin position="1033"/>
        <end position="1183"/>
    </location>
</feature>
<dbReference type="InterPro" id="IPR050628">
    <property type="entry name" value="SNF2_RAD54_helicase_TF"/>
</dbReference>
<evidence type="ECO:0000256" key="3">
    <source>
        <dbReference type="ARBA" id="ARBA00022771"/>
    </source>
</evidence>
<evidence type="ECO:0000313" key="12">
    <source>
        <dbReference type="Proteomes" id="UP000801428"/>
    </source>
</evidence>
<evidence type="ECO:0000256" key="1">
    <source>
        <dbReference type="ARBA" id="ARBA00022723"/>
    </source>
</evidence>
<keyword evidence="5" id="KW-0347">Helicase</keyword>
<feature type="region of interest" description="Disordered" evidence="8">
    <location>
        <begin position="246"/>
        <end position="369"/>
    </location>
</feature>
<evidence type="ECO:0000259" key="9">
    <source>
        <dbReference type="PROSITE" id="PS51192"/>
    </source>
</evidence>
<keyword evidence="6" id="KW-0862">Zinc</keyword>
<dbReference type="GO" id="GO:0016787">
    <property type="term" value="F:hydrolase activity"/>
    <property type="evidence" value="ECO:0007669"/>
    <property type="project" value="UniProtKB-KW"/>
</dbReference>
<dbReference type="InterPro" id="IPR014001">
    <property type="entry name" value="Helicase_ATP-bd"/>
</dbReference>
<evidence type="ECO:0000256" key="5">
    <source>
        <dbReference type="ARBA" id="ARBA00022806"/>
    </source>
</evidence>
<dbReference type="CDD" id="cd18008">
    <property type="entry name" value="DEXDc_SHPRH-like"/>
    <property type="match status" value="1"/>
</dbReference>
<dbReference type="PANTHER" id="PTHR45626:SF17">
    <property type="entry name" value="HELICASE-LIKE TRANSCRIPTION FACTOR"/>
    <property type="match status" value="1"/>
</dbReference>
<accession>A0A9P4TGL0</accession>
<proteinExistence type="predicted"/>
<feature type="compositionally biased region" description="Basic residues" evidence="8">
    <location>
        <begin position="336"/>
        <end position="358"/>
    </location>
</feature>
<dbReference type="GO" id="GO:0006281">
    <property type="term" value="P:DNA repair"/>
    <property type="evidence" value="ECO:0007669"/>
    <property type="project" value="TreeGrafter"/>
</dbReference>
<dbReference type="Pfam" id="PF00176">
    <property type="entry name" value="SNF2-rel_dom"/>
    <property type="match status" value="1"/>
</dbReference>
<reference evidence="11" key="1">
    <citation type="submission" date="2019-04" db="EMBL/GenBank/DDBJ databases">
        <title>Sequencing of skin fungus with MAO and IRED activity.</title>
        <authorList>
            <person name="Marsaioli A.J."/>
            <person name="Bonatto J.M.C."/>
            <person name="Reis Junior O."/>
        </authorList>
    </citation>
    <scope>NUCLEOTIDE SEQUENCE</scope>
    <source>
        <strain evidence="11">30M1</strain>
    </source>
</reference>
<evidence type="ECO:0000256" key="8">
    <source>
        <dbReference type="SAM" id="MobiDB-lite"/>
    </source>
</evidence>
<feature type="compositionally biased region" description="Low complexity" evidence="8">
    <location>
        <begin position="105"/>
        <end position="134"/>
    </location>
</feature>
<keyword evidence="7" id="KW-0067">ATP-binding</keyword>
<dbReference type="SMART" id="SM00490">
    <property type="entry name" value="HELICc"/>
    <property type="match status" value="1"/>
</dbReference>
<keyword evidence="12" id="KW-1185">Reference proteome</keyword>
<organism evidence="11 12">
    <name type="scientific">Curvularia kusanoi</name>
    <name type="common">Cochliobolus kusanoi</name>
    <dbReference type="NCBI Taxonomy" id="90978"/>
    <lineage>
        <taxon>Eukaryota</taxon>
        <taxon>Fungi</taxon>
        <taxon>Dikarya</taxon>
        <taxon>Ascomycota</taxon>
        <taxon>Pezizomycotina</taxon>
        <taxon>Dothideomycetes</taxon>
        <taxon>Pleosporomycetidae</taxon>
        <taxon>Pleosporales</taxon>
        <taxon>Pleosporineae</taxon>
        <taxon>Pleosporaceae</taxon>
        <taxon>Curvularia</taxon>
    </lineage>
</organism>
<dbReference type="Pfam" id="PF00271">
    <property type="entry name" value="Helicase_C"/>
    <property type="match status" value="1"/>
</dbReference>
<feature type="region of interest" description="Disordered" evidence="8">
    <location>
        <begin position="983"/>
        <end position="1008"/>
    </location>
</feature>
<feature type="compositionally biased region" description="Acidic residues" evidence="8">
    <location>
        <begin position="263"/>
        <end position="272"/>
    </location>
</feature>
<feature type="domain" description="Helicase ATP-binding" evidence="9">
    <location>
        <begin position="475"/>
        <end position="671"/>
    </location>
</feature>
<evidence type="ECO:0000256" key="7">
    <source>
        <dbReference type="ARBA" id="ARBA00022840"/>
    </source>
</evidence>
<dbReference type="InterPro" id="IPR027417">
    <property type="entry name" value="P-loop_NTPase"/>
</dbReference>
<keyword evidence="4" id="KW-0378">Hydrolase</keyword>
<feature type="region of interest" description="Disordered" evidence="8">
    <location>
        <begin position="850"/>
        <end position="869"/>
    </location>
</feature>
<evidence type="ECO:0000256" key="2">
    <source>
        <dbReference type="ARBA" id="ARBA00022741"/>
    </source>
</evidence>
<dbReference type="GO" id="GO:0008094">
    <property type="term" value="F:ATP-dependent activity, acting on DNA"/>
    <property type="evidence" value="ECO:0007669"/>
    <property type="project" value="TreeGrafter"/>
</dbReference>
<dbReference type="AlphaFoldDB" id="A0A9P4TGL0"/>
<evidence type="ECO:0000313" key="11">
    <source>
        <dbReference type="EMBL" id="KAF3003413.1"/>
    </source>
</evidence>
<dbReference type="GO" id="GO:0008270">
    <property type="term" value="F:zinc ion binding"/>
    <property type="evidence" value="ECO:0007669"/>
    <property type="project" value="UniProtKB-KW"/>
</dbReference>
<gene>
    <name evidence="11" type="ORF">E8E13_000292</name>
</gene>
<comment type="caution">
    <text evidence="11">The sequence shown here is derived from an EMBL/GenBank/DDBJ whole genome shotgun (WGS) entry which is preliminary data.</text>
</comment>
<protein>
    <submittedName>
        <fullName evidence="11">Uncharacterized protein</fullName>
    </submittedName>
</protein>
<dbReference type="Gene3D" id="3.40.50.300">
    <property type="entry name" value="P-loop containing nucleotide triphosphate hydrolases"/>
    <property type="match status" value="1"/>
</dbReference>
<dbReference type="InterPro" id="IPR001650">
    <property type="entry name" value="Helicase_C-like"/>
</dbReference>
<dbReference type="SMART" id="SM00487">
    <property type="entry name" value="DEXDc"/>
    <property type="match status" value="1"/>
</dbReference>
<dbReference type="PROSITE" id="PS51192">
    <property type="entry name" value="HELICASE_ATP_BIND_1"/>
    <property type="match status" value="1"/>
</dbReference>
<dbReference type="InterPro" id="IPR049730">
    <property type="entry name" value="SNF2/RAD54-like_C"/>
</dbReference>
<evidence type="ECO:0000259" key="10">
    <source>
        <dbReference type="PROSITE" id="PS51194"/>
    </source>
</evidence>
<feature type="compositionally biased region" description="Acidic residues" evidence="8">
    <location>
        <begin position="859"/>
        <end position="869"/>
    </location>
</feature>
<evidence type="ECO:0000256" key="4">
    <source>
        <dbReference type="ARBA" id="ARBA00022801"/>
    </source>
</evidence>
<dbReference type="OrthoDB" id="448448at2759"/>
<dbReference type="InterPro" id="IPR000330">
    <property type="entry name" value="SNF2_N"/>
</dbReference>
<dbReference type="SUPFAM" id="SSF52540">
    <property type="entry name" value="P-loop containing nucleoside triphosphate hydrolases"/>
    <property type="match status" value="2"/>
</dbReference>
<dbReference type="Proteomes" id="UP000801428">
    <property type="component" value="Unassembled WGS sequence"/>
</dbReference>
<sequence length="1235" mass="139021">MDDPEYNRIDSQFEEPNPSADSTGEHIMTDEETSAAMPDALQDDHHEELEDGIYPSIEGASPKTVRDPNSLFVPEYSPSPSVAARPSPPPAPRSGVSEPTPPPTSTSFPTLSSVPTPTAIPTPAVVPTSTPAPIHRQRPSVKPSLFAKFKKMQQTAQSKGAAYEKHAADLHSVPSASNSGSEEVPIEEMEHRRALAEFQRQKQHYDKVRLQHNGHLPFRQEVEWMRVKGTEDARLKKRLRDLIEAKEGEEDDLFPQVRAQPADIEDESDDDFLVAGSSRKRRRGDDPRRDFQPVSMQDAEMRAMRVALEADNDRPKKKTKAVASPSGDEDIQPKGKAAKSKTTRPPRPKAARTLKPRGPRNTAKSKREIERAKKQVGSLFDADVFQQQAGEGAADQPVFQSRRKGDLLKELCASIPLPEQGVARNDMSSLLQASRDFDGRASCKVAANGNWMIRGMKTSLKGYQMLGSAFMRRRENDIHEPKGGLMADQMGLGKTLMMLANIVNSRDSMIRTRDPGPKTTLLVASPSLLTQWSEEIRQHVEVSMKIMRYGAGARVDSTEAEAILGGHDIVLASYNEVMTSYPKNVPPVEMQTAKEKTAWWEQTYREKRGVLHRMLFKRVVLDEAQQIKNHQGRTSIACRALMAQHKWALSGTPILNNLEELYPYFKFLSVPQTANFKIFKENYCGSGRGENNERLLVRLSQFMIRRTHADRMFNAPILKLPQAIQITHWCEFNSVERSIYNIVHTRFATNINNLSKKGTLAKSYNNVLVMLLRLRQLTAHPLMLQFVMRDLLEREDIEKIRDVVNTQAADSNAEHGRMILVIRAQLEAHELQEKKKATAKARRRLAAEEAAKRNGTEYIEPDDDLTEDDDVPVDLQDGGIDGGIRHGRERNKSGKSFGKSYDFKPYINSLATGEDWEKKKERAKCAECDRHPTRPWRTSCGHLLCDPCYDIVMASAAEKGVPNGTCKACGTVFAACIPCEEHEEDATGPSRGTRNKAAQQKRKERERLDREDIADDWLELGGSEVLPSAKTLAIKSQILNWMSENPNVKIIIYTQFLAMIRILSKACQQEGWGSEQYQGRMSLIARDKAIKRFANDDSKRVLLASLRCGGLGLNLTMASKVVMIDPWWNQASEQQAFCRVFRIGQNDETFLSRMCVKNTVDERLIEMQMRKQEEIDAVMEDHGRTIKNLDIADLMRLFGNVEEDDRGNQFIVVDNPAPVGGFHADRDHEGYADEL</sequence>
<keyword evidence="2" id="KW-0547">Nucleotide-binding</keyword>
<dbReference type="CDD" id="cd18793">
    <property type="entry name" value="SF2_C_SNF"/>
    <property type="match status" value="1"/>
</dbReference>
<dbReference type="EMBL" id="SWKU01000009">
    <property type="protein sequence ID" value="KAF3003413.1"/>
    <property type="molecule type" value="Genomic_DNA"/>
</dbReference>
<feature type="region of interest" description="Disordered" evidence="8">
    <location>
        <begin position="1"/>
        <end position="189"/>
    </location>
</feature>
<name>A0A9P4TGL0_CURKU</name>
<evidence type="ECO:0000256" key="6">
    <source>
        <dbReference type="ARBA" id="ARBA00022833"/>
    </source>
</evidence>
<dbReference type="PROSITE" id="PS51194">
    <property type="entry name" value="HELICASE_CTER"/>
    <property type="match status" value="1"/>
</dbReference>
<dbReference type="PROSITE" id="PS00518">
    <property type="entry name" value="ZF_RING_1"/>
    <property type="match status" value="1"/>
</dbReference>
<dbReference type="PANTHER" id="PTHR45626">
    <property type="entry name" value="TRANSCRIPTION TERMINATION FACTOR 2-RELATED"/>
    <property type="match status" value="1"/>
</dbReference>